<feature type="region of interest" description="Disordered" evidence="1">
    <location>
        <begin position="145"/>
        <end position="226"/>
    </location>
</feature>
<evidence type="ECO:0000256" key="1">
    <source>
        <dbReference type="SAM" id="MobiDB-lite"/>
    </source>
</evidence>
<evidence type="ECO:0000313" key="3">
    <source>
        <dbReference type="Proteomes" id="UP001280581"/>
    </source>
</evidence>
<keyword evidence="3" id="KW-1185">Reference proteome</keyword>
<gene>
    <name evidence="2" type="ORF">GRF29_185g1237527</name>
</gene>
<evidence type="ECO:0000313" key="2">
    <source>
        <dbReference type="EMBL" id="KAK3201521.1"/>
    </source>
</evidence>
<feature type="compositionally biased region" description="Pro residues" evidence="1">
    <location>
        <begin position="204"/>
        <end position="219"/>
    </location>
</feature>
<name>A0AAN6LQE3_9PLEO</name>
<comment type="caution">
    <text evidence="2">The sequence shown here is derived from an EMBL/GenBank/DDBJ whole genome shotgun (WGS) entry which is preliminary data.</text>
</comment>
<dbReference type="AlphaFoldDB" id="A0AAN6LQE3"/>
<dbReference type="Proteomes" id="UP001280581">
    <property type="component" value="Unassembled WGS sequence"/>
</dbReference>
<protein>
    <submittedName>
        <fullName evidence="2">Uncharacterized protein</fullName>
    </submittedName>
</protein>
<accession>A0AAN6LQE3</accession>
<feature type="region of interest" description="Disordered" evidence="1">
    <location>
        <begin position="34"/>
        <end position="53"/>
    </location>
</feature>
<sequence>MEAPNPPLTYAFLTTTTPLQPSGKALDRERAGLGAEKGRVGQGSEKGQNKSGTRINSLSINARGSWWSFIRGDAALMHATLATWALYGMLVEEKMCDLGIDKLRHKTEAIREINLKIVQSPGGYFSDELVGAVATMANFEKTYIYTTNPPEPPRLLPNRNPPPHRPHPNDHLPGRPPLLRLQPLSPHIPPLARPPHLNRLPHTPFLPPDFPPARAPAPRHPPRSSGLHVADVTAAPPALCHRLFQHTVPIASPRARGVRRVDRGGE</sequence>
<feature type="compositionally biased region" description="Pro residues" evidence="1">
    <location>
        <begin position="149"/>
        <end position="163"/>
    </location>
</feature>
<organism evidence="2 3">
    <name type="scientific">Pseudopithomyces chartarum</name>
    <dbReference type="NCBI Taxonomy" id="1892770"/>
    <lineage>
        <taxon>Eukaryota</taxon>
        <taxon>Fungi</taxon>
        <taxon>Dikarya</taxon>
        <taxon>Ascomycota</taxon>
        <taxon>Pezizomycotina</taxon>
        <taxon>Dothideomycetes</taxon>
        <taxon>Pleosporomycetidae</taxon>
        <taxon>Pleosporales</taxon>
        <taxon>Massarineae</taxon>
        <taxon>Didymosphaeriaceae</taxon>
        <taxon>Pseudopithomyces</taxon>
    </lineage>
</organism>
<reference evidence="2 3" key="1">
    <citation type="submission" date="2021-02" db="EMBL/GenBank/DDBJ databases">
        <title>Genome assembly of Pseudopithomyces chartarum.</title>
        <authorList>
            <person name="Jauregui R."/>
            <person name="Singh J."/>
            <person name="Voisey C."/>
        </authorList>
    </citation>
    <scope>NUCLEOTIDE SEQUENCE [LARGE SCALE GENOMIC DNA]</scope>
    <source>
        <strain evidence="2 3">AGR01</strain>
    </source>
</reference>
<proteinExistence type="predicted"/>
<dbReference type="EMBL" id="WVTA01000016">
    <property type="protein sequence ID" value="KAK3201521.1"/>
    <property type="molecule type" value="Genomic_DNA"/>
</dbReference>